<name>A0A098YBR9_9ACTN</name>
<dbReference type="InterPro" id="IPR021408">
    <property type="entry name" value="DUF3046"/>
</dbReference>
<dbReference type="AlphaFoldDB" id="A0A098YBR9"/>
<evidence type="ECO:0000313" key="1">
    <source>
        <dbReference type="EMBL" id="KGH47917.1"/>
    </source>
</evidence>
<accession>A0A098YBR9</accession>
<dbReference type="RefSeq" id="WP_036334075.1">
    <property type="nucleotide sequence ID" value="NZ_JPMX01000015.1"/>
</dbReference>
<gene>
    <name evidence="1" type="ORF">IN07_05255</name>
</gene>
<dbReference type="EMBL" id="JPMX01000015">
    <property type="protein sequence ID" value="KGH47917.1"/>
    <property type="molecule type" value="Genomic_DNA"/>
</dbReference>
<evidence type="ECO:0000313" key="2">
    <source>
        <dbReference type="Proteomes" id="UP000029713"/>
    </source>
</evidence>
<sequence length="64" mass="7244">MRLQEFRSRMERQFGAIRAQSVASDHVFGPLGGRTAAEAIEAGVPVRTVWLEICKEYDVPPKER</sequence>
<proteinExistence type="predicted"/>
<keyword evidence="2" id="KW-1185">Reference proteome</keyword>
<protein>
    <recommendedName>
        <fullName evidence="3">Signal transduction histidine kinase</fullName>
    </recommendedName>
</protein>
<comment type="caution">
    <text evidence="1">The sequence shown here is derived from an EMBL/GenBank/DDBJ whole genome shotgun (WGS) entry which is preliminary data.</text>
</comment>
<organism evidence="1 2">
    <name type="scientific">Modestobacter caceresii</name>
    <dbReference type="NCBI Taxonomy" id="1522368"/>
    <lineage>
        <taxon>Bacteria</taxon>
        <taxon>Bacillati</taxon>
        <taxon>Actinomycetota</taxon>
        <taxon>Actinomycetes</taxon>
        <taxon>Geodermatophilales</taxon>
        <taxon>Geodermatophilaceae</taxon>
        <taxon>Modestobacter</taxon>
    </lineage>
</organism>
<dbReference type="STRING" id="1522368.IN07_05255"/>
<evidence type="ECO:0008006" key="3">
    <source>
        <dbReference type="Google" id="ProtNLM"/>
    </source>
</evidence>
<dbReference type="OrthoDB" id="3215033at2"/>
<reference evidence="1 2" key="1">
    <citation type="submission" date="2014-07" db="EMBL/GenBank/DDBJ databases">
        <title>Biosystematic studies on Modestobacter strains isolated from extreme hyper-arid desert soil and from historic building.</title>
        <authorList>
            <person name="Bukarasam K."/>
            <person name="Bull A."/>
            <person name="Girard G."/>
            <person name="van Wezel G."/>
            <person name="Goodfellow M."/>
        </authorList>
    </citation>
    <scope>NUCLEOTIDE SEQUENCE [LARGE SCALE GENOMIC DNA]</scope>
    <source>
        <strain evidence="1 2">KNN45-2b</strain>
    </source>
</reference>
<dbReference type="Proteomes" id="UP000029713">
    <property type="component" value="Unassembled WGS sequence"/>
</dbReference>
<dbReference type="Pfam" id="PF11248">
    <property type="entry name" value="DUF3046"/>
    <property type="match status" value="1"/>
</dbReference>